<dbReference type="InterPro" id="IPR001087">
    <property type="entry name" value="GDSL"/>
</dbReference>
<dbReference type="PANTHER" id="PTHR45648">
    <property type="entry name" value="GDSL LIPASE/ACYLHYDROLASE FAMILY PROTEIN (AFU_ORTHOLOGUE AFUA_4G14700)"/>
    <property type="match status" value="1"/>
</dbReference>
<dbReference type="GO" id="GO:0016788">
    <property type="term" value="F:hydrolase activity, acting on ester bonds"/>
    <property type="evidence" value="ECO:0007669"/>
    <property type="project" value="InterPro"/>
</dbReference>
<evidence type="ECO:0000313" key="3">
    <source>
        <dbReference type="Proteomes" id="UP000481288"/>
    </source>
</evidence>
<dbReference type="OrthoDB" id="1600564at2759"/>
<dbReference type="SUPFAM" id="SSF52266">
    <property type="entry name" value="SGNH hydrolase"/>
    <property type="match status" value="1"/>
</dbReference>
<evidence type="ECO:0000256" key="1">
    <source>
        <dbReference type="ARBA" id="ARBA00022801"/>
    </source>
</evidence>
<dbReference type="PANTHER" id="PTHR45648:SF85">
    <property type="entry name" value="A, PUTATIVE (AFU_ORTHOLOGUE AFUA_2G10760)-RELATED"/>
    <property type="match status" value="1"/>
</dbReference>
<dbReference type="CDD" id="cd01846">
    <property type="entry name" value="fatty_acyltransferase_like"/>
    <property type="match status" value="1"/>
</dbReference>
<gene>
    <name evidence="2" type="primary">aes1_2</name>
    <name evidence="2" type="ORF">LCER1_G008100</name>
</gene>
<protein>
    <submittedName>
        <fullName evidence="2">Acetylesterase</fullName>
    </submittedName>
</protein>
<evidence type="ECO:0000313" key="2">
    <source>
        <dbReference type="EMBL" id="TVY49435.1"/>
    </source>
</evidence>
<sequence length="375" mass="41691">MSLFFNPCLMPFTGNAFLICDSPTSQQSTHLLHVLISNSLAFGDSYTYVQGTYGRQNYSFIGDLQNYSFTPEKLLSDEIVQNQTGTSAGGPNWVEYLTGCFSGLPSRCTKQLWNFAFAGSDVSTEYTPLHHNYSVSLTNQIAQWNTYARPVLPATLSKSLVAVFIGINDISDTSKYTFPHPATTTNTSASDFASLYSQIISTEMEALETVYEAGYRNFLFLNLPPLERTPSNVAPGATPHPNSTQIQTYNALLTTSTTTFTSTHPGARTMLFDTYSYLTSILDNPGPYGITNTTSFCPRYDAPDISTNYAAYGCLPLEEYFWYNAGHVTWRVHGFLARAVGTFLEGERERGDDEWWMSGNGRKMNKRVQEGETAD</sequence>
<keyword evidence="1" id="KW-0378">Hydrolase</keyword>
<dbReference type="InterPro" id="IPR051058">
    <property type="entry name" value="GDSL_Est/Lipase"/>
</dbReference>
<dbReference type="Pfam" id="PF00657">
    <property type="entry name" value="Lipase_GDSL"/>
    <property type="match status" value="1"/>
</dbReference>
<dbReference type="Proteomes" id="UP000481288">
    <property type="component" value="Unassembled WGS sequence"/>
</dbReference>
<dbReference type="InterPro" id="IPR036514">
    <property type="entry name" value="SGNH_hydro_sf"/>
</dbReference>
<proteinExistence type="predicted"/>
<accession>A0A7D8ULX5</accession>
<dbReference type="Gene3D" id="3.40.50.1110">
    <property type="entry name" value="SGNH hydrolase"/>
    <property type="match status" value="1"/>
</dbReference>
<reference evidence="2 3" key="1">
    <citation type="submission" date="2018-05" db="EMBL/GenBank/DDBJ databases">
        <title>Whole genome sequencing for identification of molecular markers to develop diagnostic detection tools for the regulated plant pathogen Lachnellula willkommii.</title>
        <authorList>
            <person name="Giroux E."/>
            <person name="Bilodeau G."/>
        </authorList>
    </citation>
    <scope>NUCLEOTIDE SEQUENCE [LARGE SCALE GENOMIC DNA]</scope>
    <source>
        <strain evidence="2 3">CBS 625.97</strain>
    </source>
</reference>
<dbReference type="EMBL" id="QGMG01001317">
    <property type="protein sequence ID" value="TVY49435.1"/>
    <property type="molecule type" value="Genomic_DNA"/>
</dbReference>
<organism evidence="2 3">
    <name type="scientific">Lachnellula cervina</name>
    <dbReference type="NCBI Taxonomy" id="1316786"/>
    <lineage>
        <taxon>Eukaryota</taxon>
        <taxon>Fungi</taxon>
        <taxon>Dikarya</taxon>
        <taxon>Ascomycota</taxon>
        <taxon>Pezizomycotina</taxon>
        <taxon>Leotiomycetes</taxon>
        <taxon>Helotiales</taxon>
        <taxon>Lachnaceae</taxon>
        <taxon>Lachnellula</taxon>
    </lineage>
</organism>
<name>A0A7D8ULX5_9HELO</name>
<comment type="caution">
    <text evidence="2">The sequence shown here is derived from an EMBL/GenBank/DDBJ whole genome shotgun (WGS) entry which is preliminary data.</text>
</comment>
<keyword evidence="3" id="KW-1185">Reference proteome</keyword>
<dbReference type="AlphaFoldDB" id="A0A7D8ULX5"/>